<accession>A0A8C6UL39</accession>
<evidence type="ECO:0000259" key="1">
    <source>
        <dbReference type="Pfam" id="PF13358"/>
    </source>
</evidence>
<dbReference type="InterPro" id="IPR038717">
    <property type="entry name" value="Tc1-like_DDE_dom"/>
</dbReference>
<dbReference type="GO" id="GO:0003676">
    <property type="term" value="F:nucleic acid binding"/>
    <property type="evidence" value="ECO:0007669"/>
    <property type="project" value="InterPro"/>
</dbReference>
<keyword evidence="3" id="KW-1185">Reference proteome</keyword>
<dbReference type="AlphaFoldDB" id="A0A8C6UL39"/>
<reference evidence="2" key="2">
    <citation type="submission" date="2025-09" db="UniProtKB">
        <authorList>
            <consortium name="Ensembl"/>
        </authorList>
    </citation>
    <scope>IDENTIFICATION</scope>
</reference>
<sequence length="117" mass="13681">HARSHLVGALKMGRGWVFQHDNDPKHTARITKEWLCKKHIKVLAWPSQSPDLNPIENLWRELKLRVSQRQPRNLTDLEKICVEEWAKIPPAVCANLVKNYRKRLTSVIANKGYCTKY</sequence>
<feature type="domain" description="Tc1-like transposase DDE" evidence="1">
    <location>
        <begin position="16"/>
        <end position="77"/>
    </location>
</feature>
<dbReference type="Pfam" id="PF13358">
    <property type="entry name" value="DDE_3"/>
    <property type="match status" value="1"/>
</dbReference>
<dbReference type="InterPro" id="IPR036397">
    <property type="entry name" value="RNaseH_sf"/>
</dbReference>
<evidence type="ECO:0000313" key="2">
    <source>
        <dbReference type="Ensembl" id="ENSNMLP00000034532.1"/>
    </source>
</evidence>
<reference evidence="2" key="1">
    <citation type="submission" date="2025-08" db="UniProtKB">
        <authorList>
            <consortium name="Ensembl"/>
        </authorList>
    </citation>
    <scope>IDENTIFICATION</scope>
</reference>
<dbReference type="Proteomes" id="UP000694523">
    <property type="component" value="Unplaced"/>
</dbReference>
<dbReference type="Gene3D" id="3.30.420.10">
    <property type="entry name" value="Ribonuclease H-like superfamily/Ribonuclease H"/>
    <property type="match status" value="1"/>
</dbReference>
<proteinExistence type="predicted"/>
<evidence type="ECO:0000313" key="3">
    <source>
        <dbReference type="Proteomes" id="UP000694523"/>
    </source>
</evidence>
<name>A0A8C6UL39_9GOBI</name>
<protein>
    <recommendedName>
        <fullName evidence="1">Tc1-like transposase DDE domain-containing protein</fullName>
    </recommendedName>
</protein>
<organism evidence="2 3">
    <name type="scientific">Neogobius melanostomus</name>
    <name type="common">round goby</name>
    <dbReference type="NCBI Taxonomy" id="47308"/>
    <lineage>
        <taxon>Eukaryota</taxon>
        <taxon>Metazoa</taxon>
        <taxon>Chordata</taxon>
        <taxon>Craniata</taxon>
        <taxon>Vertebrata</taxon>
        <taxon>Euteleostomi</taxon>
        <taxon>Actinopterygii</taxon>
        <taxon>Neopterygii</taxon>
        <taxon>Teleostei</taxon>
        <taxon>Neoteleostei</taxon>
        <taxon>Acanthomorphata</taxon>
        <taxon>Gobiaria</taxon>
        <taxon>Gobiiformes</taxon>
        <taxon>Gobioidei</taxon>
        <taxon>Gobiidae</taxon>
        <taxon>Benthophilinae</taxon>
        <taxon>Neogobiini</taxon>
        <taxon>Neogobius</taxon>
    </lineage>
</organism>
<dbReference type="Ensembl" id="ENSNMLT00000038471.1">
    <property type="protein sequence ID" value="ENSNMLP00000034532.1"/>
    <property type="gene ID" value="ENSNMLG00000021487.1"/>
</dbReference>